<feature type="domain" description="Rod shape-determining protein MreC beta-barrel core" evidence="7">
    <location>
        <begin position="130"/>
        <end position="281"/>
    </location>
</feature>
<dbReference type="Pfam" id="PF04085">
    <property type="entry name" value="MreC"/>
    <property type="match status" value="1"/>
</dbReference>
<evidence type="ECO:0000256" key="3">
    <source>
        <dbReference type="ARBA" id="ARBA00022960"/>
    </source>
</evidence>
<sequence length="291" mass="31903">MSPVIRKRKKKFTISSKYLLLILVGVCIALMIFTFRTSLFEGPLKAVAGYVVVPFQRGIAEVGGYLSDRSEELAQIRDVLAQNQALQEQVDALTIENNRLQQDQYELNSLRNLYALDQEYADYEKIGARVIASEADNWFYSFTIDKGENDGVQVDCNVMAGSGLVGRVVSTGPNYAKVSAIISDTQNVSATVLATSMNMIVSGDLQSVMSEGTIRFDQLSDPDGQVTVGDKVVTSSISDKYLPGILIGYISSINTSPNNLTKSGYIAPAVDFSHLEEVLVVMDLKQQTEEE</sequence>
<organism evidence="8 9">
    <name type="scientific">Candidatus Eisenbergiella merdigallinarum</name>
    <dbReference type="NCBI Taxonomy" id="2838552"/>
    <lineage>
        <taxon>Bacteria</taxon>
        <taxon>Bacillati</taxon>
        <taxon>Bacillota</taxon>
        <taxon>Clostridia</taxon>
        <taxon>Lachnospirales</taxon>
        <taxon>Lachnospiraceae</taxon>
        <taxon>Eisenbergiella</taxon>
    </lineage>
</organism>
<dbReference type="GO" id="GO:0008360">
    <property type="term" value="P:regulation of cell shape"/>
    <property type="evidence" value="ECO:0007669"/>
    <property type="project" value="UniProtKB-KW"/>
</dbReference>
<protein>
    <recommendedName>
        <fullName evidence="2 5">Cell shape-determining protein MreC</fullName>
    </recommendedName>
    <alternativeName>
        <fullName evidence="4 5">Cell shape protein MreC</fullName>
    </alternativeName>
</protein>
<dbReference type="InterPro" id="IPR042175">
    <property type="entry name" value="Cell/Rod_MreC_2"/>
</dbReference>
<dbReference type="Gene3D" id="2.40.10.350">
    <property type="entry name" value="Rod shape-determining protein MreC, domain 2"/>
    <property type="match status" value="1"/>
</dbReference>
<reference evidence="8" key="1">
    <citation type="journal article" date="2021" name="PeerJ">
        <title>Extensive microbial diversity within the chicken gut microbiome revealed by metagenomics and culture.</title>
        <authorList>
            <person name="Gilroy R."/>
            <person name="Ravi A."/>
            <person name="Getino M."/>
            <person name="Pursley I."/>
            <person name="Horton D.L."/>
            <person name="Alikhan N.F."/>
            <person name="Baker D."/>
            <person name="Gharbi K."/>
            <person name="Hall N."/>
            <person name="Watson M."/>
            <person name="Adriaenssens E.M."/>
            <person name="Foster-Nyarko E."/>
            <person name="Jarju S."/>
            <person name="Secka A."/>
            <person name="Antonio M."/>
            <person name="Oren A."/>
            <person name="Chaudhuri R.R."/>
            <person name="La Ragione R."/>
            <person name="Hildebrand F."/>
            <person name="Pallen M.J."/>
        </authorList>
    </citation>
    <scope>NUCLEOTIDE SEQUENCE</scope>
    <source>
        <strain evidence="8">USAMLcec3-2134</strain>
    </source>
</reference>
<dbReference type="Proteomes" id="UP000886883">
    <property type="component" value="Unassembled WGS sequence"/>
</dbReference>
<dbReference type="AlphaFoldDB" id="A0A9D2MQM6"/>
<keyword evidence="6" id="KW-0175">Coiled coil</keyword>
<evidence type="ECO:0000256" key="2">
    <source>
        <dbReference type="ARBA" id="ARBA00013855"/>
    </source>
</evidence>
<evidence type="ECO:0000259" key="7">
    <source>
        <dbReference type="Pfam" id="PF04085"/>
    </source>
</evidence>
<evidence type="ECO:0000256" key="4">
    <source>
        <dbReference type="ARBA" id="ARBA00032089"/>
    </source>
</evidence>
<evidence type="ECO:0000256" key="6">
    <source>
        <dbReference type="SAM" id="Coils"/>
    </source>
</evidence>
<dbReference type="Gene3D" id="2.40.10.340">
    <property type="entry name" value="Rod shape-determining protein MreC, domain 1"/>
    <property type="match status" value="1"/>
</dbReference>
<proteinExistence type="inferred from homology"/>
<evidence type="ECO:0000313" key="8">
    <source>
        <dbReference type="EMBL" id="HJB90195.1"/>
    </source>
</evidence>
<dbReference type="InterPro" id="IPR042177">
    <property type="entry name" value="Cell/Rod_1"/>
</dbReference>
<dbReference type="InterPro" id="IPR007221">
    <property type="entry name" value="MreC"/>
</dbReference>
<evidence type="ECO:0000313" key="9">
    <source>
        <dbReference type="Proteomes" id="UP000886883"/>
    </source>
</evidence>
<dbReference type="PANTHER" id="PTHR34138">
    <property type="entry name" value="CELL SHAPE-DETERMINING PROTEIN MREC"/>
    <property type="match status" value="1"/>
</dbReference>
<dbReference type="EMBL" id="DWXE01000006">
    <property type="protein sequence ID" value="HJB90195.1"/>
    <property type="molecule type" value="Genomic_DNA"/>
</dbReference>
<reference evidence="8" key="2">
    <citation type="submission" date="2021-04" db="EMBL/GenBank/DDBJ databases">
        <authorList>
            <person name="Gilroy R."/>
        </authorList>
    </citation>
    <scope>NUCLEOTIDE SEQUENCE</scope>
    <source>
        <strain evidence="8">USAMLcec3-2134</strain>
    </source>
</reference>
<dbReference type="PIRSF" id="PIRSF038471">
    <property type="entry name" value="MreC"/>
    <property type="match status" value="1"/>
</dbReference>
<keyword evidence="3 5" id="KW-0133">Cell shape</keyword>
<dbReference type="GO" id="GO:0005886">
    <property type="term" value="C:plasma membrane"/>
    <property type="evidence" value="ECO:0007669"/>
    <property type="project" value="TreeGrafter"/>
</dbReference>
<comment type="function">
    <text evidence="5">Involved in formation and maintenance of cell shape.</text>
</comment>
<comment type="caution">
    <text evidence="8">The sequence shown here is derived from an EMBL/GenBank/DDBJ whole genome shotgun (WGS) entry which is preliminary data.</text>
</comment>
<accession>A0A9D2MQM6</accession>
<evidence type="ECO:0000256" key="5">
    <source>
        <dbReference type="PIRNR" id="PIRNR038471"/>
    </source>
</evidence>
<name>A0A9D2MQM6_9FIRM</name>
<dbReference type="NCBIfam" id="TIGR00219">
    <property type="entry name" value="mreC"/>
    <property type="match status" value="1"/>
</dbReference>
<dbReference type="InterPro" id="IPR055342">
    <property type="entry name" value="MreC_beta-barrel_core"/>
</dbReference>
<comment type="similarity">
    <text evidence="1 5">Belongs to the MreC family.</text>
</comment>
<feature type="coiled-coil region" evidence="6">
    <location>
        <begin position="69"/>
        <end position="103"/>
    </location>
</feature>
<gene>
    <name evidence="8" type="primary">mreC</name>
    <name evidence="8" type="ORF">H9763_01875</name>
</gene>
<dbReference type="PANTHER" id="PTHR34138:SF1">
    <property type="entry name" value="CELL SHAPE-DETERMINING PROTEIN MREC"/>
    <property type="match status" value="1"/>
</dbReference>
<evidence type="ECO:0000256" key="1">
    <source>
        <dbReference type="ARBA" id="ARBA00009369"/>
    </source>
</evidence>